<evidence type="ECO:0000256" key="8">
    <source>
        <dbReference type="HAMAP-Rule" id="MF_00140"/>
    </source>
</evidence>
<dbReference type="GO" id="GO:0005524">
    <property type="term" value="F:ATP binding"/>
    <property type="evidence" value="ECO:0007669"/>
    <property type="project" value="UniProtKB-UniRule"/>
</dbReference>
<dbReference type="FunFam" id="1.10.240.10:FF:000002">
    <property type="entry name" value="Tryptophan--tRNA ligase"/>
    <property type="match status" value="1"/>
</dbReference>
<dbReference type="GO" id="GO:0004830">
    <property type="term" value="F:tryptophan-tRNA ligase activity"/>
    <property type="evidence" value="ECO:0007669"/>
    <property type="project" value="UniProtKB-UniRule"/>
</dbReference>
<dbReference type="InterPro" id="IPR050203">
    <property type="entry name" value="Trp-tRNA_synthetase"/>
</dbReference>
<feature type="binding site" evidence="8">
    <location>
        <begin position="9"/>
        <end position="11"/>
    </location>
    <ligand>
        <name>ATP</name>
        <dbReference type="ChEBI" id="CHEBI:30616"/>
    </ligand>
</feature>
<protein>
    <recommendedName>
        <fullName evidence="8">Tryptophan--tRNA ligase</fullName>
        <ecNumber evidence="8">6.1.1.2</ecNumber>
    </recommendedName>
    <alternativeName>
        <fullName evidence="8">Tryptophanyl-tRNA synthetase</fullName>
        <shortName evidence="8">TrpRS</shortName>
    </alternativeName>
</protein>
<dbReference type="Gene3D" id="1.10.240.10">
    <property type="entry name" value="Tyrosyl-Transfer RNA Synthetase"/>
    <property type="match status" value="1"/>
</dbReference>
<dbReference type="Gene3D" id="3.40.50.620">
    <property type="entry name" value="HUPs"/>
    <property type="match status" value="1"/>
</dbReference>
<dbReference type="HAMAP" id="MF_00140_B">
    <property type="entry name" value="Trp_tRNA_synth_B"/>
    <property type="match status" value="1"/>
</dbReference>
<keyword evidence="13" id="KW-1185">Reference proteome</keyword>
<evidence type="ECO:0000313" key="12">
    <source>
        <dbReference type="Proteomes" id="UP000594771"/>
    </source>
</evidence>
<dbReference type="InterPro" id="IPR002306">
    <property type="entry name" value="Trp-tRNA-ligase"/>
</dbReference>
<gene>
    <name evidence="8 11" type="primary">trpS</name>
    <name evidence="11" type="ORF">I6G68_07450</name>
    <name evidence="10" type="ORF">ODY43_03840</name>
</gene>
<keyword evidence="2 8" id="KW-0436">Ligase</keyword>
<keyword evidence="6 8" id="KW-0030">Aminoacyl-tRNA synthetase</keyword>
<dbReference type="GO" id="GO:0006436">
    <property type="term" value="P:tryptophanyl-tRNA aminoacylation"/>
    <property type="evidence" value="ECO:0007669"/>
    <property type="project" value="UniProtKB-UniRule"/>
</dbReference>
<dbReference type="KEGG" id="aun:AWM73_02600"/>
<organism evidence="11 12">
    <name type="scientific">Aerococcus urinae</name>
    <dbReference type="NCBI Taxonomy" id="1376"/>
    <lineage>
        <taxon>Bacteria</taxon>
        <taxon>Bacillati</taxon>
        <taxon>Bacillota</taxon>
        <taxon>Bacilli</taxon>
        <taxon>Lactobacillales</taxon>
        <taxon>Aerococcaceae</taxon>
        <taxon>Aerococcus</taxon>
    </lineage>
</organism>
<feature type="short sequence motif" description="'KMSKS' region" evidence="8">
    <location>
        <begin position="196"/>
        <end position="200"/>
    </location>
</feature>
<evidence type="ECO:0000256" key="5">
    <source>
        <dbReference type="ARBA" id="ARBA00022917"/>
    </source>
</evidence>
<evidence type="ECO:0000256" key="4">
    <source>
        <dbReference type="ARBA" id="ARBA00022840"/>
    </source>
</evidence>
<dbReference type="OrthoDB" id="9801042at2"/>
<feature type="binding site" evidence="8">
    <location>
        <begin position="196"/>
        <end position="200"/>
    </location>
    <ligand>
        <name>ATP</name>
        <dbReference type="ChEBI" id="CHEBI:30616"/>
    </ligand>
</feature>
<dbReference type="EC" id="6.1.1.2" evidence="8"/>
<comment type="catalytic activity">
    <reaction evidence="7 8">
        <text>tRNA(Trp) + L-tryptophan + ATP = L-tryptophyl-tRNA(Trp) + AMP + diphosphate + H(+)</text>
        <dbReference type="Rhea" id="RHEA:24080"/>
        <dbReference type="Rhea" id="RHEA-COMP:9671"/>
        <dbReference type="Rhea" id="RHEA-COMP:9705"/>
        <dbReference type="ChEBI" id="CHEBI:15378"/>
        <dbReference type="ChEBI" id="CHEBI:30616"/>
        <dbReference type="ChEBI" id="CHEBI:33019"/>
        <dbReference type="ChEBI" id="CHEBI:57912"/>
        <dbReference type="ChEBI" id="CHEBI:78442"/>
        <dbReference type="ChEBI" id="CHEBI:78535"/>
        <dbReference type="ChEBI" id="CHEBI:456215"/>
        <dbReference type="EC" id="6.1.1.2"/>
    </reaction>
</comment>
<dbReference type="InterPro" id="IPR001412">
    <property type="entry name" value="aa-tRNA-synth_I_CS"/>
</dbReference>
<comment type="function">
    <text evidence="8">Catalyzes the attachment of tryptophan to tRNA(Trp).</text>
</comment>
<dbReference type="NCBIfam" id="TIGR00233">
    <property type="entry name" value="trpS"/>
    <property type="match status" value="1"/>
</dbReference>
<evidence type="ECO:0000256" key="6">
    <source>
        <dbReference type="ARBA" id="ARBA00023146"/>
    </source>
</evidence>
<dbReference type="Proteomes" id="UP000594771">
    <property type="component" value="Chromosome"/>
</dbReference>
<dbReference type="PANTHER" id="PTHR43766:SF1">
    <property type="entry name" value="TRYPTOPHAN--TRNA LIGASE, MITOCHONDRIAL"/>
    <property type="match status" value="1"/>
</dbReference>
<accession>A0A109RE86</accession>
<dbReference type="PRINTS" id="PR01039">
    <property type="entry name" value="TRNASYNTHTRP"/>
</dbReference>
<feature type="binding site" evidence="8">
    <location>
        <begin position="144"/>
        <end position="146"/>
    </location>
    <ligand>
        <name>ATP</name>
        <dbReference type="ChEBI" id="CHEBI:30616"/>
    </ligand>
</feature>
<evidence type="ECO:0000256" key="2">
    <source>
        <dbReference type="ARBA" id="ARBA00022598"/>
    </source>
</evidence>
<proteinExistence type="inferred from homology"/>
<dbReference type="InterPro" id="IPR024109">
    <property type="entry name" value="Trp-tRNA-ligase_bac-type"/>
</dbReference>
<keyword evidence="4 8" id="KW-0067">ATP-binding</keyword>
<feature type="binding site" evidence="8">
    <location>
        <position position="187"/>
    </location>
    <ligand>
        <name>ATP</name>
        <dbReference type="ChEBI" id="CHEBI:30616"/>
    </ligand>
</feature>
<dbReference type="RefSeq" id="WP_060777958.1">
    <property type="nucleotide sequence ID" value="NZ_CAJHLF010000003.1"/>
</dbReference>
<comment type="subcellular location">
    <subcellularLocation>
        <location evidence="8">Cytoplasm</location>
    </subcellularLocation>
</comment>
<reference evidence="10" key="2">
    <citation type="submission" date="2022-09" db="EMBL/GenBank/DDBJ databases">
        <title>Aerococcus urinae taxonomy study.</title>
        <authorList>
            <person name="Christensen J."/>
            <person name="Senneby E."/>
        </authorList>
    </citation>
    <scope>NUCLEOTIDE SEQUENCE</scope>
    <source>
        <strain evidence="10">NLD-066-U95</strain>
    </source>
</reference>
<dbReference type="PROSITE" id="PS00178">
    <property type="entry name" value="AA_TRNA_LIGASE_I"/>
    <property type="match status" value="1"/>
</dbReference>
<evidence type="ECO:0000313" key="11">
    <source>
        <dbReference type="EMBL" id="QPS01193.1"/>
    </source>
</evidence>
<dbReference type="InterPro" id="IPR002305">
    <property type="entry name" value="aa-tRNA-synth_Ic"/>
</dbReference>
<name>A0A109RE86_9LACT</name>
<feature type="binding site" evidence="8">
    <location>
        <position position="132"/>
    </location>
    <ligand>
        <name>L-tryptophan</name>
        <dbReference type="ChEBI" id="CHEBI:57912"/>
    </ligand>
</feature>
<comment type="similarity">
    <text evidence="1 8 9">Belongs to the class-I aminoacyl-tRNA synthetase family.</text>
</comment>
<dbReference type="GO" id="GO:0005829">
    <property type="term" value="C:cytosol"/>
    <property type="evidence" value="ECO:0007669"/>
    <property type="project" value="TreeGrafter"/>
</dbReference>
<evidence type="ECO:0000256" key="3">
    <source>
        <dbReference type="ARBA" id="ARBA00022741"/>
    </source>
</evidence>
<keyword evidence="8" id="KW-0963">Cytoplasm</keyword>
<evidence type="ECO:0000256" key="9">
    <source>
        <dbReference type="RuleBase" id="RU363036"/>
    </source>
</evidence>
<keyword evidence="5 8" id="KW-0648">Protein biosynthesis</keyword>
<sequence length="329" mass="36419">MKRIFSGVQPSGTPTIGNYVGALKQFVDLQDQFDTYYCVVNEHAITVAQDPETLRKNTRSLAALYLALGVDPNKSAIFIQSQVPAHAQAAWIVQCLTPLGELERMTQFKDKAQKQDNIFAGLLGYPALMVADIVLYDADLVPVGEDQKQHMELTRNFVDRFNNRFGTKEEKLLVKPEIYTPKAGGRIMSLQDPSKKMSKSDDNKKAFISLLDDPKTIEKKIKSAVTDSSGEISYDPEDKPGVSNLLDIFSAFSDQSISQLEKTYANSGYGQLKTDLSQALIAVLEPMQKDYQRLLASSELDDVLAAGAKQANEVANQTLARIEKAIGFR</sequence>
<dbReference type="AlphaFoldDB" id="A0A109RE86"/>
<dbReference type="InterPro" id="IPR014729">
    <property type="entry name" value="Rossmann-like_a/b/a_fold"/>
</dbReference>
<dbReference type="EMBL" id="JAOTML010000003">
    <property type="protein sequence ID" value="MCY3053114.1"/>
    <property type="molecule type" value="Genomic_DNA"/>
</dbReference>
<dbReference type="CDD" id="cd00806">
    <property type="entry name" value="TrpRS_core"/>
    <property type="match status" value="1"/>
</dbReference>
<reference evidence="11 12" key="1">
    <citation type="submission" date="2020-12" db="EMBL/GenBank/DDBJ databases">
        <title>FDA dAtabase for Regulatory Grade micrObial Sequences (FDA-ARGOS): Supporting development and validation of Infectious Disease Dx tests.</title>
        <authorList>
            <person name="Sproer C."/>
            <person name="Gronow S."/>
            <person name="Severitt S."/>
            <person name="Schroder I."/>
            <person name="Tallon L."/>
            <person name="Sadzewicz L."/>
            <person name="Zhao X."/>
            <person name="Boylan J."/>
            <person name="Ott S."/>
            <person name="Bowen H."/>
            <person name="Vavikolanu K."/>
            <person name="Mehta A."/>
            <person name="Aluvathingal J."/>
            <person name="Nadendla S."/>
            <person name="Lowell S."/>
            <person name="Myers T."/>
            <person name="Yan Y."/>
            <person name="Sichtig H."/>
        </authorList>
    </citation>
    <scope>NUCLEOTIDE SEQUENCE [LARGE SCALE GENOMIC DNA]</scope>
    <source>
        <strain evidence="11 12">FDAARGOS_911</strain>
    </source>
</reference>
<evidence type="ECO:0000313" key="10">
    <source>
        <dbReference type="EMBL" id="MCY3053114.1"/>
    </source>
</evidence>
<dbReference type="GeneID" id="35767381"/>
<evidence type="ECO:0000313" key="13">
    <source>
        <dbReference type="Proteomes" id="UP001069145"/>
    </source>
</evidence>
<keyword evidence="3 8" id="KW-0547">Nucleotide-binding</keyword>
<dbReference type="SUPFAM" id="SSF52374">
    <property type="entry name" value="Nucleotidylyl transferase"/>
    <property type="match status" value="1"/>
</dbReference>
<evidence type="ECO:0000256" key="1">
    <source>
        <dbReference type="ARBA" id="ARBA00005594"/>
    </source>
</evidence>
<dbReference type="Proteomes" id="UP001069145">
    <property type="component" value="Unassembled WGS sequence"/>
</dbReference>
<dbReference type="PANTHER" id="PTHR43766">
    <property type="entry name" value="TRYPTOPHAN--TRNA LIGASE, MITOCHONDRIAL"/>
    <property type="match status" value="1"/>
</dbReference>
<dbReference type="Pfam" id="PF00579">
    <property type="entry name" value="tRNA-synt_1b"/>
    <property type="match status" value="1"/>
</dbReference>
<evidence type="ECO:0000256" key="7">
    <source>
        <dbReference type="ARBA" id="ARBA00049929"/>
    </source>
</evidence>
<dbReference type="EMBL" id="CP065662">
    <property type="protein sequence ID" value="QPS01193.1"/>
    <property type="molecule type" value="Genomic_DNA"/>
</dbReference>
<feature type="short sequence motif" description="'HIGH' region" evidence="8">
    <location>
        <begin position="10"/>
        <end position="18"/>
    </location>
</feature>
<feature type="binding site" evidence="8">
    <location>
        <begin position="17"/>
        <end position="18"/>
    </location>
    <ligand>
        <name>ATP</name>
        <dbReference type="ChEBI" id="CHEBI:30616"/>
    </ligand>
</feature>
<comment type="subunit">
    <text evidence="8">Homodimer.</text>
</comment>